<dbReference type="SUPFAM" id="SSF52047">
    <property type="entry name" value="RNI-like"/>
    <property type="match status" value="1"/>
</dbReference>
<dbReference type="Proteomes" id="UP000288805">
    <property type="component" value="Unassembled WGS sequence"/>
</dbReference>
<dbReference type="SUPFAM" id="SSF81383">
    <property type="entry name" value="F-box domain"/>
    <property type="match status" value="1"/>
</dbReference>
<name>A0A438HGP4_VITVI</name>
<dbReference type="PANTHER" id="PTHR38926:SF5">
    <property type="entry name" value="F-BOX AND LEUCINE-RICH REPEAT PROTEIN 6"/>
    <property type="match status" value="1"/>
</dbReference>
<protein>
    <submittedName>
        <fullName evidence="1">Uncharacterized protein</fullName>
    </submittedName>
</protein>
<dbReference type="EMBL" id="QGNW01000225">
    <property type="protein sequence ID" value="RVW83642.1"/>
    <property type="molecule type" value="Genomic_DNA"/>
</dbReference>
<dbReference type="AlphaFoldDB" id="A0A438HGP4"/>
<dbReference type="Gene3D" id="3.80.10.10">
    <property type="entry name" value="Ribonuclease Inhibitor"/>
    <property type="match status" value="1"/>
</dbReference>
<dbReference type="InterPro" id="IPR036047">
    <property type="entry name" value="F-box-like_dom_sf"/>
</dbReference>
<reference evidence="1 2" key="1">
    <citation type="journal article" date="2018" name="PLoS Genet.">
        <title>Population sequencing reveals clonal diversity and ancestral inbreeding in the grapevine cultivar Chardonnay.</title>
        <authorList>
            <person name="Roach M.J."/>
            <person name="Johnson D.L."/>
            <person name="Bohlmann J."/>
            <person name="van Vuuren H.J."/>
            <person name="Jones S.J."/>
            <person name="Pretorius I.S."/>
            <person name="Schmidt S.A."/>
            <person name="Borneman A.R."/>
        </authorList>
    </citation>
    <scope>NUCLEOTIDE SEQUENCE [LARGE SCALE GENOMIC DNA]</scope>
    <source>
        <strain evidence="2">cv. Chardonnay</strain>
        <tissue evidence="1">Leaf</tissue>
    </source>
</reference>
<organism evidence="1 2">
    <name type="scientific">Vitis vinifera</name>
    <name type="common">Grape</name>
    <dbReference type="NCBI Taxonomy" id="29760"/>
    <lineage>
        <taxon>Eukaryota</taxon>
        <taxon>Viridiplantae</taxon>
        <taxon>Streptophyta</taxon>
        <taxon>Embryophyta</taxon>
        <taxon>Tracheophyta</taxon>
        <taxon>Spermatophyta</taxon>
        <taxon>Magnoliopsida</taxon>
        <taxon>eudicotyledons</taxon>
        <taxon>Gunneridae</taxon>
        <taxon>Pentapetalae</taxon>
        <taxon>rosids</taxon>
        <taxon>Vitales</taxon>
        <taxon>Vitaceae</taxon>
        <taxon>Viteae</taxon>
        <taxon>Vitis</taxon>
    </lineage>
</organism>
<comment type="caution">
    <text evidence="1">The sequence shown here is derived from an EMBL/GenBank/DDBJ whole genome shotgun (WGS) entry which is preliminary data.</text>
</comment>
<accession>A0A438HGP4</accession>
<gene>
    <name evidence="1" type="ORF">CK203_039284</name>
</gene>
<proteinExistence type="predicted"/>
<sequence length="280" mass="31395">MEGRKWEELNLDCLVNVFGRVGMESLLLDVPLVCKPWYKATLDPKCWEHLIFPEDIKPCSAWDYICTPYPGRIISEYGHRHYIKGLTEVGCPFPITAFMKFVINRSRRCATELSLSFCCCGKALKYAANECPALKALSLNIAERCIRSSLRPSQEVTIIPKLLSNWKNLETLDFGRGNHSGKALAKISLHCNITKLAARGTNVGSEVASAIVTSLPKLKYLVLEGSTFYKQEYLVLILLGCKEIVHLDVRNCIGFDKNDVEILELASHIPAFMCEGSISF</sequence>
<dbReference type="InterPro" id="IPR032675">
    <property type="entry name" value="LRR_dom_sf"/>
</dbReference>
<dbReference type="PANTHER" id="PTHR38926">
    <property type="entry name" value="F-BOX DOMAIN CONTAINING PROTEIN, EXPRESSED"/>
    <property type="match status" value="1"/>
</dbReference>
<dbReference type="Gene3D" id="1.20.1280.50">
    <property type="match status" value="1"/>
</dbReference>
<dbReference type="OrthoDB" id="1929062at2759"/>
<evidence type="ECO:0000313" key="2">
    <source>
        <dbReference type="Proteomes" id="UP000288805"/>
    </source>
</evidence>
<evidence type="ECO:0000313" key="1">
    <source>
        <dbReference type="EMBL" id="RVW83642.1"/>
    </source>
</evidence>